<dbReference type="PANTHER" id="PTHR10640">
    <property type="entry name" value="METHYLTHIORIBULOSE-1-PHOSPHATE DEHYDRATASE"/>
    <property type="match status" value="1"/>
</dbReference>
<proteinExistence type="inferred from homology"/>
<dbReference type="AlphaFoldDB" id="A0ABD0QTQ0"/>
<name>A0ABD0QTQ0_CIRMR</name>
<accession>A0ABD0QTQ0</accession>
<feature type="non-terminal residue" evidence="3">
    <location>
        <position position="55"/>
    </location>
</feature>
<keyword evidence="4" id="KW-1185">Reference proteome</keyword>
<protein>
    <recommendedName>
        <fullName evidence="2">Class II aldolase/adducin N-terminal domain-containing protein</fullName>
    </recommendedName>
</protein>
<dbReference type="Proteomes" id="UP001529510">
    <property type="component" value="Unassembled WGS sequence"/>
</dbReference>
<evidence type="ECO:0000313" key="4">
    <source>
        <dbReference type="Proteomes" id="UP001529510"/>
    </source>
</evidence>
<sequence length="55" mass="6471">YDDTLVVPIIENTPEEKDLKERMARAMEMYPDSCAVLVRRHGVYVWGETWEKAKT</sequence>
<comment type="similarity">
    <text evidence="1">Belongs to the aldolase class II family. Adducin subfamily.</text>
</comment>
<feature type="non-terminal residue" evidence="3">
    <location>
        <position position="1"/>
    </location>
</feature>
<dbReference type="PANTHER" id="PTHR10640:SF7">
    <property type="entry name" value="METHYLTHIORIBULOSE-1-PHOSPHATE DEHYDRATASE"/>
    <property type="match status" value="1"/>
</dbReference>
<evidence type="ECO:0000259" key="2">
    <source>
        <dbReference type="Pfam" id="PF00596"/>
    </source>
</evidence>
<evidence type="ECO:0000256" key="1">
    <source>
        <dbReference type="ARBA" id="ARBA00006274"/>
    </source>
</evidence>
<dbReference type="InterPro" id="IPR001303">
    <property type="entry name" value="Aldolase_II/adducin_N"/>
</dbReference>
<comment type="caution">
    <text evidence="3">The sequence shown here is derived from an EMBL/GenBank/DDBJ whole genome shotgun (WGS) entry which is preliminary data.</text>
</comment>
<gene>
    <name evidence="3" type="ORF">M9458_015740</name>
</gene>
<dbReference type="Pfam" id="PF00596">
    <property type="entry name" value="Aldolase_II"/>
    <property type="match status" value="1"/>
</dbReference>
<dbReference type="InterPro" id="IPR036409">
    <property type="entry name" value="Aldolase_II/adducin_N_sf"/>
</dbReference>
<dbReference type="SUPFAM" id="SSF53639">
    <property type="entry name" value="AraD/HMP-PK domain-like"/>
    <property type="match status" value="1"/>
</dbReference>
<evidence type="ECO:0000313" key="3">
    <source>
        <dbReference type="EMBL" id="KAL0188641.1"/>
    </source>
</evidence>
<reference evidence="3 4" key="1">
    <citation type="submission" date="2024-05" db="EMBL/GenBank/DDBJ databases">
        <title>Genome sequencing and assembly of Indian major carp, Cirrhinus mrigala (Hamilton, 1822).</title>
        <authorList>
            <person name="Mohindra V."/>
            <person name="Chowdhury L.M."/>
            <person name="Lal K."/>
            <person name="Jena J.K."/>
        </authorList>
    </citation>
    <scope>NUCLEOTIDE SEQUENCE [LARGE SCALE GENOMIC DNA]</scope>
    <source>
        <strain evidence="3">CM1030</strain>
        <tissue evidence="3">Blood</tissue>
    </source>
</reference>
<feature type="domain" description="Class II aldolase/adducin N-terminal" evidence="2">
    <location>
        <begin position="6"/>
        <end position="54"/>
    </location>
</feature>
<dbReference type="Gene3D" id="3.40.225.10">
    <property type="entry name" value="Class II aldolase/adducin N-terminal domain"/>
    <property type="match status" value="1"/>
</dbReference>
<dbReference type="EMBL" id="JAMKFB020000007">
    <property type="protein sequence ID" value="KAL0188641.1"/>
    <property type="molecule type" value="Genomic_DNA"/>
</dbReference>
<organism evidence="3 4">
    <name type="scientific">Cirrhinus mrigala</name>
    <name type="common">Mrigala</name>
    <dbReference type="NCBI Taxonomy" id="683832"/>
    <lineage>
        <taxon>Eukaryota</taxon>
        <taxon>Metazoa</taxon>
        <taxon>Chordata</taxon>
        <taxon>Craniata</taxon>
        <taxon>Vertebrata</taxon>
        <taxon>Euteleostomi</taxon>
        <taxon>Actinopterygii</taxon>
        <taxon>Neopterygii</taxon>
        <taxon>Teleostei</taxon>
        <taxon>Ostariophysi</taxon>
        <taxon>Cypriniformes</taxon>
        <taxon>Cyprinidae</taxon>
        <taxon>Labeoninae</taxon>
        <taxon>Labeonini</taxon>
        <taxon>Cirrhinus</taxon>
    </lineage>
</organism>